<keyword evidence="2" id="KW-1185">Reference proteome</keyword>
<dbReference type="RefSeq" id="WP_425346973.1">
    <property type="nucleotide sequence ID" value="NZ_JBGUBD010000014.1"/>
</dbReference>
<proteinExistence type="predicted"/>
<gene>
    <name evidence="1" type="ORF">ACERK3_17390</name>
</gene>
<name>A0ABV4U9T3_9BACT</name>
<evidence type="ECO:0008006" key="3">
    <source>
        <dbReference type="Google" id="ProtNLM"/>
    </source>
</evidence>
<organism evidence="1 2">
    <name type="scientific">Natronomicrosphaera hydrolytica</name>
    <dbReference type="NCBI Taxonomy" id="3242702"/>
    <lineage>
        <taxon>Bacteria</taxon>
        <taxon>Pseudomonadati</taxon>
        <taxon>Planctomycetota</taxon>
        <taxon>Phycisphaerae</taxon>
        <taxon>Phycisphaerales</taxon>
        <taxon>Phycisphaeraceae</taxon>
        <taxon>Natronomicrosphaera</taxon>
    </lineage>
</organism>
<accession>A0ABV4U9T3</accession>
<evidence type="ECO:0000313" key="1">
    <source>
        <dbReference type="EMBL" id="MFA9480052.1"/>
    </source>
</evidence>
<protein>
    <recommendedName>
        <fullName evidence="3">Apea-like HEPN domain-containing protein</fullName>
    </recommendedName>
</protein>
<comment type="caution">
    <text evidence="1">The sequence shown here is derived from an EMBL/GenBank/DDBJ whole genome shotgun (WGS) entry which is preliminary data.</text>
</comment>
<evidence type="ECO:0000313" key="2">
    <source>
        <dbReference type="Proteomes" id="UP001575105"/>
    </source>
</evidence>
<dbReference type="Proteomes" id="UP001575105">
    <property type="component" value="Unassembled WGS sequence"/>
</dbReference>
<dbReference type="EMBL" id="JBGUBD010000014">
    <property type="protein sequence ID" value="MFA9480052.1"/>
    <property type="molecule type" value="Genomic_DNA"/>
</dbReference>
<sequence length="451" mass="51284">MRYKDDELVAGYTAEEIEKLFFLRAGLDDLSPDEKNQLLAKLNHIGLAQIRLDTVHLLLCVMHEAREKDQDRFLNEVFFPWCGLRQQTRSHFEHIAAELVRIGSFTPGSTNESVHCANLYRHIVSDLFDPYLSLVVACFQFNEGSFTSMEVSDLGQAERSKYEYLAARVDGFFGSDPSFLAGYDPRVRNAMSHTGAAGVTYLPDRIVFKNIKRGNSPRVEVVEWTPDELQHRILQLLECLQSIEAAVEIFGLDIGEAIFKDFTTYSQFVLNALSPEQRTQLRGHMDEVLQAVRQKAELTVEQRASILMNTLSHNLQIRQMGLRNVRLRNNPEAVHLDVPLDAIDTSKDGELVTRACELARYAIVARAVFRNLFDTFVVVETNDEDVPCQLIGEFPGVLLDEYADEKAGLVDLLNDGKWWLDREPLGIEVDFDAVKQVEHSQAARPFPRKPR</sequence>
<reference evidence="1 2" key="1">
    <citation type="submission" date="2024-08" db="EMBL/GenBank/DDBJ databases">
        <title>Whole-genome sequencing of halo(alkali)philic microorganisms from hypersaline lakes.</title>
        <authorList>
            <person name="Sorokin D.Y."/>
            <person name="Merkel A.Y."/>
            <person name="Messina E."/>
            <person name="Yakimov M."/>
        </authorList>
    </citation>
    <scope>NUCLEOTIDE SEQUENCE [LARGE SCALE GENOMIC DNA]</scope>
    <source>
        <strain evidence="1 2">AB-hyl4</strain>
    </source>
</reference>